<organism evidence="1 2">
    <name type="scientific">Gymnopilus junonius</name>
    <name type="common">Spectacular rustgill mushroom</name>
    <name type="synonym">Gymnopilus spectabilis subsp. junonius</name>
    <dbReference type="NCBI Taxonomy" id="109634"/>
    <lineage>
        <taxon>Eukaryota</taxon>
        <taxon>Fungi</taxon>
        <taxon>Dikarya</taxon>
        <taxon>Basidiomycota</taxon>
        <taxon>Agaricomycotina</taxon>
        <taxon>Agaricomycetes</taxon>
        <taxon>Agaricomycetidae</taxon>
        <taxon>Agaricales</taxon>
        <taxon>Agaricineae</taxon>
        <taxon>Hymenogastraceae</taxon>
        <taxon>Gymnopilus</taxon>
    </lineage>
</organism>
<keyword evidence="2" id="KW-1185">Reference proteome</keyword>
<sequence>MPISTSGPSYRIAYFCPSASLPSLLDLQWAEAVIQKHDTDVINGPLHTVYYLSVDLYPAVLAYIKDDHIQELLKAHIAMAAPSIELQREIYEHAPLFAQYKTRGNAIVQDQAELKELFHCLWNQVKQSSAQASHAEKRHLVQQLGIRQKIGSILDNINSAASFQEAARTVLDQFGFHLILRQRLHSSRQKQDFPGEEKYHDFHKGYLLVEEIFEDTPAEVIRCTPEEGYMDINPSESAVIVSGNLHAYRIELVVVCNVPKNSNYTAPLFEWLTEVVHTACYNWRNPTHPGQMVQIGLNMGARHARVLGWAKSFSRNLTENQKFQQDVDLLGSMSLLWATVKSHIPQDITGKVQEKLDAGFPSMATRNIPEGCGFDITISGHRYAFSEAARAPPEGYATAGYQAHSHTDLCSLKWAFSWTVGRTGQESSPFASHKNGANFADLPLKVVVKNAVGTLLAFQPEELHGTTEKRGVINYQLSLTSTQRVAEAYVELESSGAGIAFAADMDDHKYE</sequence>
<reference evidence="1" key="1">
    <citation type="submission" date="2020-11" db="EMBL/GenBank/DDBJ databases">
        <authorList>
            <consortium name="DOE Joint Genome Institute"/>
            <person name="Ahrendt S."/>
            <person name="Riley R."/>
            <person name="Andreopoulos W."/>
            <person name="LaButti K."/>
            <person name="Pangilinan J."/>
            <person name="Ruiz-duenas F.J."/>
            <person name="Barrasa J.M."/>
            <person name="Sanchez-Garcia M."/>
            <person name="Camarero S."/>
            <person name="Miyauchi S."/>
            <person name="Serrano A."/>
            <person name="Linde D."/>
            <person name="Babiker R."/>
            <person name="Drula E."/>
            <person name="Ayuso-Fernandez I."/>
            <person name="Pacheco R."/>
            <person name="Padilla G."/>
            <person name="Ferreira P."/>
            <person name="Barriuso J."/>
            <person name="Kellner H."/>
            <person name="Castanera R."/>
            <person name="Alfaro M."/>
            <person name="Ramirez L."/>
            <person name="Pisabarro A.G."/>
            <person name="Kuo A."/>
            <person name="Tritt A."/>
            <person name="Lipzen A."/>
            <person name="He G."/>
            <person name="Yan M."/>
            <person name="Ng V."/>
            <person name="Cullen D."/>
            <person name="Martin F."/>
            <person name="Rosso M.-N."/>
            <person name="Henrissat B."/>
            <person name="Hibbett D."/>
            <person name="Martinez A.T."/>
            <person name="Grigoriev I.V."/>
        </authorList>
    </citation>
    <scope>NUCLEOTIDE SEQUENCE</scope>
    <source>
        <strain evidence="1">AH 44721</strain>
    </source>
</reference>
<comment type="caution">
    <text evidence="1">The sequence shown here is derived from an EMBL/GenBank/DDBJ whole genome shotgun (WGS) entry which is preliminary data.</text>
</comment>
<accession>A0A9P5NAQ8</accession>
<dbReference type="EMBL" id="JADNYJ010000183">
    <property type="protein sequence ID" value="KAF8876371.1"/>
    <property type="molecule type" value="Genomic_DNA"/>
</dbReference>
<gene>
    <name evidence="1" type="ORF">CPB84DRAFT_1689182</name>
</gene>
<evidence type="ECO:0000313" key="1">
    <source>
        <dbReference type="EMBL" id="KAF8876371.1"/>
    </source>
</evidence>
<dbReference type="Proteomes" id="UP000724874">
    <property type="component" value="Unassembled WGS sequence"/>
</dbReference>
<protein>
    <submittedName>
        <fullName evidence="1">Uncharacterized protein</fullName>
    </submittedName>
</protein>
<name>A0A9P5NAQ8_GYMJU</name>
<dbReference type="OrthoDB" id="2684108at2759"/>
<proteinExistence type="predicted"/>
<dbReference type="AlphaFoldDB" id="A0A9P5NAQ8"/>
<evidence type="ECO:0000313" key="2">
    <source>
        <dbReference type="Proteomes" id="UP000724874"/>
    </source>
</evidence>